<dbReference type="Proteomes" id="UP000887576">
    <property type="component" value="Unplaced"/>
</dbReference>
<proteinExistence type="predicted"/>
<name>A0AC34R4U8_9BILA</name>
<evidence type="ECO:0000313" key="2">
    <source>
        <dbReference type="WBParaSite" id="JU765_v2.g3498.t1"/>
    </source>
</evidence>
<dbReference type="WBParaSite" id="JU765_v2.g3498.t1">
    <property type="protein sequence ID" value="JU765_v2.g3498.t1"/>
    <property type="gene ID" value="JU765_v2.g3498"/>
</dbReference>
<reference evidence="2" key="1">
    <citation type="submission" date="2022-11" db="UniProtKB">
        <authorList>
            <consortium name="WormBaseParasite"/>
        </authorList>
    </citation>
    <scope>IDENTIFICATION</scope>
</reference>
<sequence length="232" mass="25759">MDQSLPNCIVSVASIQGARETYEDRIDVRARVNGHSPFLFCGIYDGHGGSEAADMAQSSMLYTLEKSENFLSSNHEKFMESIKDGFVTLDKKMRQHCSSWKAKGDYVLPSAGTTASTVIVSNGHAYIAHVGDSPVYLIKLVGKNDYEVVLASVLHTPDHIPDHSMIQSNGGEIYTFDSTLVVKCKYSDNRKGRFLRMTRALGDFWLKHPEMSNKVISAEPDVSCFNIAKEKI</sequence>
<evidence type="ECO:0000313" key="1">
    <source>
        <dbReference type="Proteomes" id="UP000887576"/>
    </source>
</evidence>
<accession>A0AC34R4U8</accession>
<organism evidence="1 2">
    <name type="scientific">Panagrolaimus sp. JU765</name>
    <dbReference type="NCBI Taxonomy" id="591449"/>
    <lineage>
        <taxon>Eukaryota</taxon>
        <taxon>Metazoa</taxon>
        <taxon>Ecdysozoa</taxon>
        <taxon>Nematoda</taxon>
        <taxon>Chromadorea</taxon>
        <taxon>Rhabditida</taxon>
        <taxon>Tylenchina</taxon>
        <taxon>Panagrolaimomorpha</taxon>
        <taxon>Panagrolaimoidea</taxon>
        <taxon>Panagrolaimidae</taxon>
        <taxon>Panagrolaimus</taxon>
    </lineage>
</organism>
<protein>
    <submittedName>
        <fullName evidence="2">PPM-type phosphatase domain-containing protein</fullName>
    </submittedName>
</protein>